<protein>
    <submittedName>
        <fullName evidence="2">Glycosyltransferase</fullName>
    </submittedName>
</protein>
<name>A0ABS3CL76_9BACT</name>
<dbReference type="SUPFAM" id="SSF53448">
    <property type="entry name" value="Nucleotide-diphospho-sugar transferases"/>
    <property type="match status" value="1"/>
</dbReference>
<evidence type="ECO:0000313" key="3">
    <source>
        <dbReference type="Proteomes" id="UP000664480"/>
    </source>
</evidence>
<gene>
    <name evidence="2" type="ORF">J0A69_18885</name>
</gene>
<sequence>MKFAGFVITYQRPNILHETIQKLFSQSCPPEKLWIIDNSEDMFTQNLIKNLEDERLIYHRVGFNSGPAGAARIGLELVSNAGYDWILWGDDDDPPPVPETFEKQFLAIKDSKIHNIGQLGIVGQRFNCHLGKIIRITDYELQNSDLLQVDTISGGQCKIVNRTVIEAGVLPNHNLFYGFEELDFDLKLKKKGFKSIVESGFFLSLRKRYNRIDFNRPIYLKKSSAGLKRQYYSTRNLIYILKSNRFIFALLYQIFKNCLKSLIGFKYGFNYGKENFQNIVKGVVHGISGKLSNNKFTISGR</sequence>
<evidence type="ECO:0000313" key="2">
    <source>
        <dbReference type="EMBL" id="MBN7817515.1"/>
    </source>
</evidence>
<organism evidence="2 3">
    <name type="scientific">Algoriphagus pacificus</name>
    <dbReference type="NCBI Taxonomy" id="2811234"/>
    <lineage>
        <taxon>Bacteria</taxon>
        <taxon>Pseudomonadati</taxon>
        <taxon>Bacteroidota</taxon>
        <taxon>Cytophagia</taxon>
        <taxon>Cytophagales</taxon>
        <taxon>Cyclobacteriaceae</taxon>
        <taxon>Algoriphagus</taxon>
    </lineage>
</organism>
<dbReference type="Gene3D" id="3.90.550.10">
    <property type="entry name" value="Spore Coat Polysaccharide Biosynthesis Protein SpsA, Chain A"/>
    <property type="match status" value="1"/>
</dbReference>
<dbReference type="Pfam" id="PF00535">
    <property type="entry name" value="Glycos_transf_2"/>
    <property type="match status" value="1"/>
</dbReference>
<dbReference type="EMBL" id="JAFKCU010000006">
    <property type="protein sequence ID" value="MBN7817515.1"/>
    <property type="molecule type" value="Genomic_DNA"/>
</dbReference>
<evidence type="ECO:0000259" key="1">
    <source>
        <dbReference type="Pfam" id="PF00535"/>
    </source>
</evidence>
<proteinExistence type="predicted"/>
<comment type="caution">
    <text evidence="2">The sequence shown here is derived from an EMBL/GenBank/DDBJ whole genome shotgun (WGS) entry which is preliminary data.</text>
</comment>
<dbReference type="Proteomes" id="UP000664480">
    <property type="component" value="Unassembled WGS sequence"/>
</dbReference>
<accession>A0ABS3CL76</accession>
<feature type="domain" description="Glycosyltransferase 2-like" evidence="1">
    <location>
        <begin position="7"/>
        <end position="162"/>
    </location>
</feature>
<dbReference type="InterPro" id="IPR029044">
    <property type="entry name" value="Nucleotide-diphossugar_trans"/>
</dbReference>
<keyword evidence="3" id="KW-1185">Reference proteome</keyword>
<reference evidence="2 3" key="1">
    <citation type="submission" date="2021-03" db="EMBL/GenBank/DDBJ databases">
        <title>novel species isolated from a fishpond in China.</title>
        <authorList>
            <person name="Lu H."/>
            <person name="Cai Z."/>
        </authorList>
    </citation>
    <scope>NUCLEOTIDE SEQUENCE [LARGE SCALE GENOMIC DNA]</scope>
    <source>
        <strain evidence="2 3">YJ13C</strain>
    </source>
</reference>
<dbReference type="InterPro" id="IPR001173">
    <property type="entry name" value="Glyco_trans_2-like"/>
</dbReference>